<keyword evidence="3" id="KW-0732">Signal</keyword>
<evidence type="ECO:0000313" key="4">
    <source>
        <dbReference type="EMBL" id="MDN3712400.1"/>
    </source>
</evidence>
<dbReference type="Proteomes" id="UP001243846">
    <property type="component" value="Unassembled WGS sequence"/>
</dbReference>
<gene>
    <name evidence="4" type="ORF">QWZ10_12715</name>
</gene>
<comment type="caution">
    <text evidence="4">The sequence shown here is derived from an EMBL/GenBank/DDBJ whole genome shotgun (WGS) entry which is preliminary data.</text>
</comment>
<dbReference type="InterPro" id="IPR036430">
    <property type="entry name" value="RNase_T2-like_sf"/>
</dbReference>
<dbReference type="InterPro" id="IPR018188">
    <property type="entry name" value="RNase_T2_His_AS_1"/>
</dbReference>
<dbReference type="EMBL" id="JAUFRC010000001">
    <property type="protein sequence ID" value="MDN3712400.1"/>
    <property type="molecule type" value="Genomic_DNA"/>
</dbReference>
<feature type="signal peptide" evidence="3">
    <location>
        <begin position="1"/>
        <end position="22"/>
    </location>
</feature>
<evidence type="ECO:0000313" key="5">
    <source>
        <dbReference type="Proteomes" id="UP001243846"/>
    </source>
</evidence>
<evidence type="ECO:0000256" key="1">
    <source>
        <dbReference type="ARBA" id="ARBA00007469"/>
    </source>
</evidence>
<dbReference type="PROSITE" id="PS00531">
    <property type="entry name" value="RNASE_T2_2"/>
    <property type="match status" value="1"/>
</dbReference>
<name>A0ABT8D6L5_9RHOB</name>
<dbReference type="Pfam" id="PF00445">
    <property type="entry name" value="Ribonuclease_T2"/>
    <property type="match status" value="1"/>
</dbReference>
<dbReference type="SUPFAM" id="SSF55895">
    <property type="entry name" value="Ribonuclease Rh-like"/>
    <property type="match status" value="1"/>
</dbReference>
<reference evidence="5" key="1">
    <citation type="journal article" date="2019" name="Int. J. Syst. Evol. Microbiol.">
        <title>The Global Catalogue of Microorganisms (GCM) 10K type strain sequencing project: providing services to taxonomists for standard genome sequencing and annotation.</title>
        <authorList>
            <consortium name="The Broad Institute Genomics Platform"/>
            <consortium name="The Broad Institute Genome Sequencing Center for Infectious Disease"/>
            <person name="Wu L."/>
            <person name="Ma J."/>
        </authorList>
    </citation>
    <scope>NUCLEOTIDE SEQUENCE [LARGE SCALE GENOMIC DNA]</scope>
    <source>
        <strain evidence="5">CECT 8482</strain>
    </source>
</reference>
<dbReference type="Gene3D" id="3.90.730.10">
    <property type="entry name" value="Ribonuclease T2-like"/>
    <property type="match status" value="1"/>
</dbReference>
<keyword evidence="5" id="KW-1185">Reference proteome</keyword>
<organism evidence="4 5">
    <name type="scientific">Paracoccus cavernae</name>
    <dbReference type="NCBI Taxonomy" id="1571207"/>
    <lineage>
        <taxon>Bacteria</taxon>
        <taxon>Pseudomonadati</taxon>
        <taxon>Pseudomonadota</taxon>
        <taxon>Alphaproteobacteria</taxon>
        <taxon>Rhodobacterales</taxon>
        <taxon>Paracoccaceae</taxon>
        <taxon>Paracoccus</taxon>
    </lineage>
</organism>
<protein>
    <submittedName>
        <fullName evidence="4">Ribonuclease T2</fullName>
    </submittedName>
</protein>
<dbReference type="PROSITE" id="PS00530">
    <property type="entry name" value="RNASE_T2_1"/>
    <property type="match status" value="1"/>
</dbReference>
<accession>A0ABT8D6L5</accession>
<dbReference type="PANTHER" id="PTHR11240">
    <property type="entry name" value="RIBONUCLEASE T2"/>
    <property type="match status" value="1"/>
</dbReference>
<comment type="similarity">
    <text evidence="1 2">Belongs to the RNase T2 family.</text>
</comment>
<evidence type="ECO:0000256" key="2">
    <source>
        <dbReference type="RuleBase" id="RU004328"/>
    </source>
</evidence>
<proteinExistence type="inferred from homology"/>
<evidence type="ECO:0000256" key="3">
    <source>
        <dbReference type="SAM" id="SignalP"/>
    </source>
</evidence>
<dbReference type="RefSeq" id="WP_377682590.1">
    <property type="nucleotide sequence ID" value="NZ_JBHMDZ010000001.1"/>
</dbReference>
<sequence length="217" mass="24322">MKALIRTLVATACLALALPATAQDRRQNRAGEFDYYVLALSWAPSWCRNARDTRDSNSCDRGRKAGFTVHGLWPQFEQGWPKDCPTTASGPSRRQSREMVDIMGSSGLAWYQWRKHGSCSGLSAPQYYETIRQARAAIIIPEIFAQLDRDVSLPAKVLEDAFIEANPDLTRNGITVTCQGRDIQEVRICLTKDLEPRACAPDTRRDCTRSMLMSPPL</sequence>
<dbReference type="CDD" id="cd01062">
    <property type="entry name" value="RNase_T2_prok"/>
    <property type="match status" value="1"/>
</dbReference>
<dbReference type="InterPro" id="IPR001568">
    <property type="entry name" value="RNase_T2-like"/>
</dbReference>
<dbReference type="PANTHER" id="PTHR11240:SF22">
    <property type="entry name" value="RIBONUCLEASE T2"/>
    <property type="match status" value="1"/>
</dbReference>
<dbReference type="InterPro" id="IPR033130">
    <property type="entry name" value="RNase_T2_His_AS_2"/>
</dbReference>
<dbReference type="InterPro" id="IPR039378">
    <property type="entry name" value="RNase_T2_prok"/>
</dbReference>
<feature type="chain" id="PRO_5047020839" evidence="3">
    <location>
        <begin position="23"/>
        <end position="217"/>
    </location>
</feature>